<dbReference type="Gene3D" id="3.10.580.10">
    <property type="entry name" value="CBS-domain"/>
    <property type="match status" value="1"/>
</dbReference>
<dbReference type="InterPro" id="IPR005170">
    <property type="entry name" value="Transptr-assoc_dom"/>
</dbReference>
<evidence type="ECO:0000256" key="6">
    <source>
        <dbReference type="PROSITE-ProRule" id="PRU00703"/>
    </source>
</evidence>
<keyword evidence="3" id="KW-0472">Membrane</keyword>
<proteinExistence type="inferred from homology"/>
<dbReference type="InterPro" id="IPR036318">
    <property type="entry name" value="FAD-bd_PCMH-like_sf"/>
</dbReference>
<dbReference type="PANTHER" id="PTHR22777:SF32">
    <property type="entry name" value="UPF0053 INNER MEMBRANE PROTEIN YFJD"/>
    <property type="match status" value="1"/>
</dbReference>
<dbReference type="SMART" id="SM01091">
    <property type="entry name" value="CorC_HlyC"/>
    <property type="match status" value="1"/>
</dbReference>
<comment type="subcellular location">
    <subcellularLocation>
        <location evidence="1">Cell membrane</location>
        <topology evidence="1">Multi-pass membrane protein</topology>
    </subcellularLocation>
</comment>
<dbReference type="Pfam" id="PF03471">
    <property type="entry name" value="CorC_HlyC"/>
    <property type="match status" value="1"/>
</dbReference>
<sequence>MSVDPPTGSVPLPRRLSATAKRIGGLVALGRGRVRDEEQLLSIVDRAAEQDLLEDDDRDVIHSVVEFRDTLVRELMVPRTDMITVDATQSVREALEALLTSRHSRMPVVTGGPDDVAGIAYLRDASGFVLRRPDEAETERVTRIMKPAMFVPELQPADKLLRQMQRESNHLALVVDEYGGISGLVTLEDLIEELLGDIADKHDREVPEVAEREDGSFLVSARLSVDDLGELFGLELDDEDVDTVSGLVAKHLGRLPETGDTVTVDGIELTAADTERKRQRLLTVVARWVGPEEEEEDE</sequence>
<dbReference type="PROSITE" id="PS51371">
    <property type="entry name" value="CBS"/>
    <property type="match status" value="2"/>
</dbReference>
<evidence type="ECO:0000256" key="4">
    <source>
        <dbReference type="ARBA" id="ARBA00022737"/>
    </source>
</evidence>
<dbReference type="SUPFAM" id="SSF54631">
    <property type="entry name" value="CBS-domain pair"/>
    <property type="match status" value="1"/>
</dbReference>
<evidence type="ECO:0000259" key="7">
    <source>
        <dbReference type="PROSITE" id="PS51371"/>
    </source>
</evidence>
<dbReference type="CDD" id="cd04590">
    <property type="entry name" value="CBS_pair_CorC_HlyC_assoc"/>
    <property type="match status" value="1"/>
</dbReference>
<dbReference type="Proteomes" id="UP000285768">
    <property type="component" value="Chromosome"/>
</dbReference>
<keyword evidence="9" id="KW-1185">Reference proteome</keyword>
<dbReference type="RefSeq" id="WP_128386797.1">
    <property type="nucleotide sequence ID" value="NZ_CP035037.1"/>
</dbReference>
<dbReference type="Gene3D" id="3.30.465.10">
    <property type="match status" value="1"/>
</dbReference>
<keyword evidence="3" id="KW-1003">Cell membrane</keyword>
<evidence type="ECO:0000256" key="3">
    <source>
        <dbReference type="ARBA" id="ARBA00022475"/>
    </source>
</evidence>
<dbReference type="EMBL" id="CP035037">
    <property type="protein sequence ID" value="QAB17729.1"/>
    <property type="molecule type" value="Genomic_DNA"/>
</dbReference>
<accession>A0ABX5QF71</accession>
<protein>
    <submittedName>
        <fullName evidence="8">HlyC/CorC family transporter</fullName>
    </submittedName>
</protein>
<evidence type="ECO:0000256" key="1">
    <source>
        <dbReference type="ARBA" id="ARBA00004651"/>
    </source>
</evidence>
<dbReference type="InterPro" id="IPR046342">
    <property type="entry name" value="CBS_dom_sf"/>
</dbReference>
<comment type="similarity">
    <text evidence="2">Belongs to the UPF0053 family.</text>
</comment>
<dbReference type="Pfam" id="PF00571">
    <property type="entry name" value="CBS"/>
    <property type="match status" value="2"/>
</dbReference>
<evidence type="ECO:0000313" key="8">
    <source>
        <dbReference type="EMBL" id="QAB17729.1"/>
    </source>
</evidence>
<evidence type="ECO:0000313" key="9">
    <source>
        <dbReference type="Proteomes" id="UP000285768"/>
    </source>
</evidence>
<name>A0ABX5QF71_9MICO</name>
<dbReference type="PANTHER" id="PTHR22777">
    <property type="entry name" value="HEMOLYSIN-RELATED"/>
    <property type="match status" value="1"/>
</dbReference>
<dbReference type="SMART" id="SM00116">
    <property type="entry name" value="CBS"/>
    <property type="match status" value="2"/>
</dbReference>
<feature type="domain" description="CBS" evidence="7">
    <location>
        <begin position="144"/>
        <end position="204"/>
    </location>
</feature>
<evidence type="ECO:0000256" key="5">
    <source>
        <dbReference type="ARBA" id="ARBA00023122"/>
    </source>
</evidence>
<gene>
    <name evidence="8" type="ORF">Leucomu_07180</name>
</gene>
<dbReference type="InterPro" id="IPR000644">
    <property type="entry name" value="CBS_dom"/>
</dbReference>
<reference evidence="8 9" key="1">
    <citation type="submission" date="2019-01" db="EMBL/GenBank/DDBJ databases">
        <title>Leucobacter muris sp. nov. isolated from the nose of a laboratory mouse.</title>
        <authorList>
            <person name="Benga L."/>
            <person name="Sproeer C."/>
            <person name="Schumann P."/>
            <person name="Verbarg S."/>
            <person name="Bunk B."/>
            <person name="Engelhardt E."/>
            <person name="Benten P.M."/>
            <person name="Sager M."/>
        </authorList>
    </citation>
    <scope>NUCLEOTIDE SEQUENCE [LARGE SCALE GENOMIC DNA]</scope>
    <source>
        <strain evidence="8 9">DSM 101948</strain>
    </source>
</reference>
<organism evidence="8 9">
    <name type="scientific">Leucobacter muris</name>
    <dbReference type="NCBI Taxonomy" id="1935379"/>
    <lineage>
        <taxon>Bacteria</taxon>
        <taxon>Bacillati</taxon>
        <taxon>Actinomycetota</taxon>
        <taxon>Actinomycetes</taxon>
        <taxon>Micrococcales</taxon>
        <taxon>Microbacteriaceae</taxon>
        <taxon>Leucobacter</taxon>
    </lineage>
</organism>
<feature type="domain" description="CBS" evidence="7">
    <location>
        <begin position="76"/>
        <end position="137"/>
    </location>
</feature>
<evidence type="ECO:0000256" key="2">
    <source>
        <dbReference type="ARBA" id="ARBA00006337"/>
    </source>
</evidence>
<dbReference type="SUPFAM" id="SSF56176">
    <property type="entry name" value="FAD-binding/transporter-associated domain-like"/>
    <property type="match status" value="1"/>
</dbReference>
<dbReference type="InterPro" id="IPR044751">
    <property type="entry name" value="Ion_transp-like_CBS"/>
</dbReference>
<dbReference type="InterPro" id="IPR016169">
    <property type="entry name" value="FAD-bd_PCMH_sub2"/>
</dbReference>
<keyword evidence="5 6" id="KW-0129">CBS domain</keyword>
<keyword evidence="4" id="KW-0677">Repeat</keyword>